<keyword evidence="7 8" id="KW-0472">Membrane</keyword>
<dbReference type="InterPro" id="IPR010065">
    <property type="entry name" value="AA_ABC_transptr_permease_3TM"/>
</dbReference>
<comment type="subcellular location">
    <subcellularLocation>
        <location evidence="1">Cell inner membrane</location>
        <topology evidence="1">Multi-pass membrane protein</topology>
    </subcellularLocation>
    <subcellularLocation>
        <location evidence="8">Cell membrane</location>
        <topology evidence="8">Multi-pass membrane protein</topology>
    </subcellularLocation>
</comment>
<proteinExistence type="inferred from homology"/>
<keyword evidence="6 8" id="KW-1133">Transmembrane helix</keyword>
<dbReference type="OrthoDB" id="9771188at2"/>
<dbReference type="Proteomes" id="UP000254889">
    <property type="component" value="Chromosome"/>
</dbReference>
<keyword evidence="11" id="KW-1185">Reference proteome</keyword>
<evidence type="ECO:0000256" key="3">
    <source>
        <dbReference type="ARBA" id="ARBA00022448"/>
    </source>
</evidence>
<organism evidence="10 11">
    <name type="scientific">Pseudolabrys taiwanensis</name>
    <dbReference type="NCBI Taxonomy" id="331696"/>
    <lineage>
        <taxon>Bacteria</taxon>
        <taxon>Pseudomonadati</taxon>
        <taxon>Pseudomonadota</taxon>
        <taxon>Alphaproteobacteria</taxon>
        <taxon>Hyphomicrobiales</taxon>
        <taxon>Xanthobacteraceae</taxon>
        <taxon>Pseudolabrys</taxon>
    </lineage>
</organism>
<evidence type="ECO:0000256" key="6">
    <source>
        <dbReference type="ARBA" id="ARBA00022989"/>
    </source>
</evidence>
<dbReference type="EMBL" id="CP031417">
    <property type="protein sequence ID" value="AXK79801.1"/>
    <property type="molecule type" value="Genomic_DNA"/>
</dbReference>
<dbReference type="InterPro" id="IPR000515">
    <property type="entry name" value="MetI-like"/>
</dbReference>
<feature type="transmembrane region" description="Helical" evidence="8">
    <location>
        <begin position="173"/>
        <end position="200"/>
    </location>
</feature>
<feature type="transmembrane region" description="Helical" evidence="8">
    <location>
        <begin position="39"/>
        <end position="60"/>
    </location>
</feature>
<dbReference type="PANTHER" id="PTHR30614">
    <property type="entry name" value="MEMBRANE COMPONENT OF AMINO ACID ABC TRANSPORTER"/>
    <property type="match status" value="1"/>
</dbReference>
<feature type="transmembrane region" description="Helical" evidence="8">
    <location>
        <begin position="212"/>
        <end position="240"/>
    </location>
</feature>
<keyword evidence="3 8" id="KW-0813">Transport</keyword>
<gene>
    <name evidence="10" type="ORF">DW352_04270</name>
</gene>
<keyword evidence="5 8" id="KW-0812">Transmembrane</keyword>
<dbReference type="GO" id="GO:0022857">
    <property type="term" value="F:transmembrane transporter activity"/>
    <property type="evidence" value="ECO:0007669"/>
    <property type="project" value="InterPro"/>
</dbReference>
<dbReference type="PROSITE" id="PS50928">
    <property type="entry name" value="ABC_TM1"/>
    <property type="match status" value="1"/>
</dbReference>
<feature type="transmembrane region" description="Helical" evidence="8">
    <location>
        <begin position="143"/>
        <end position="161"/>
    </location>
</feature>
<dbReference type="GO" id="GO:0006865">
    <property type="term" value="P:amino acid transport"/>
    <property type="evidence" value="ECO:0007669"/>
    <property type="project" value="TreeGrafter"/>
</dbReference>
<feature type="transmembrane region" description="Helical" evidence="8">
    <location>
        <begin position="252"/>
        <end position="272"/>
    </location>
</feature>
<feature type="transmembrane region" description="Helical" evidence="8">
    <location>
        <begin position="353"/>
        <end position="370"/>
    </location>
</feature>
<comment type="similarity">
    <text evidence="2">Belongs to the binding-protein-dependent transport system permease family. HisMQ subfamily.</text>
</comment>
<dbReference type="InterPro" id="IPR035906">
    <property type="entry name" value="MetI-like_sf"/>
</dbReference>
<reference evidence="10 11" key="1">
    <citation type="submission" date="2018-07" db="EMBL/GenBank/DDBJ databases">
        <authorList>
            <person name="Quirk P.G."/>
            <person name="Krulwich T.A."/>
        </authorList>
    </citation>
    <scope>NUCLEOTIDE SEQUENCE [LARGE SCALE GENOMIC DNA]</scope>
    <source>
        <strain evidence="10 11">CC-BB4</strain>
    </source>
</reference>
<name>A0A345ZSA4_9HYPH</name>
<evidence type="ECO:0000259" key="9">
    <source>
        <dbReference type="PROSITE" id="PS50928"/>
    </source>
</evidence>
<dbReference type="CDD" id="cd06261">
    <property type="entry name" value="TM_PBP2"/>
    <property type="match status" value="1"/>
</dbReference>
<evidence type="ECO:0000313" key="11">
    <source>
        <dbReference type="Proteomes" id="UP000254889"/>
    </source>
</evidence>
<dbReference type="Pfam" id="PF00528">
    <property type="entry name" value="BPD_transp_1"/>
    <property type="match status" value="1"/>
</dbReference>
<dbReference type="SUPFAM" id="SSF161098">
    <property type="entry name" value="MetI-like"/>
    <property type="match status" value="1"/>
</dbReference>
<dbReference type="KEGG" id="ptaw:DW352_04270"/>
<dbReference type="RefSeq" id="WP_115688834.1">
    <property type="nucleotide sequence ID" value="NZ_CP031417.1"/>
</dbReference>
<evidence type="ECO:0000256" key="5">
    <source>
        <dbReference type="ARBA" id="ARBA00022692"/>
    </source>
</evidence>
<evidence type="ECO:0000313" key="10">
    <source>
        <dbReference type="EMBL" id="AXK79801.1"/>
    </source>
</evidence>
<evidence type="ECO:0000256" key="2">
    <source>
        <dbReference type="ARBA" id="ARBA00010072"/>
    </source>
</evidence>
<evidence type="ECO:0000256" key="4">
    <source>
        <dbReference type="ARBA" id="ARBA00022475"/>
    </source>
</evidence>
<sequence>MSDTELVPTGPAFVRREFLPAQPPPVRMTGAFGWMRENLFSSAFNIVLTILIALLLAWVVPEIVRFLFIDAVWTGADREACHEAVQGHAIGACWPFVWERLPYFIYGSYPIPERWRVDLFFALLALGVVWMLWLSAPRRDLGMIYSFAVLPVVSFILLHGFEAIGLPVVDTVLWGGVLVTIVVASVGIVVSLPFGIALALGRRSQMPAVRLFSVIFIEFVRGVPLVTVLFMASVMLPLFVPPNFEPDKLLRALIGIALFASAYMAEVVRAGLQAIPKGQFEGAMAVGLNYPQRMRLIILPQALRVTIPNIVNNYVALFKDTTLVFIVGIFDLLRTIEVARIDPKWATPVTSTTGYAVAAIFYLVFCYGMSRYARAVEARLATGDKR</sequence>
<dbReference type="InterPro" id="IPR043429">
    <property type="entry name" value="ArtM/GltK/GlnP/TcyL/YhdX-like"/>
</dbReference>
<protein>
    <submittedName>
        <fullName evidence="10">Amino acid ABC transporter permease</fullName>
    </submittedName>
</protein>
<evidence type="ECO:0000256" key="1">
    <source>
        <dbReference type="ARBA" id="ARBA00004429"/>
    </source>
</evidence>
<accession>A0A345ZSA4</accession>
<dbReference type="PANTHER" id="PTHR30614:SF41">
    <property type="entry name" value="INNER MEMBRANE AMINO-ACID ABC TRANSPORTER PERMEASE PROTEIN YHDY"/>
    <property type="match status" value="1"/>
</dbReference>
<dbReference type="AlphaFoldDB" id="A0A345ZSA4"/>
<keyword evidence="4" id="KW-1003">Cell membrane</keyword>
<feature type="transmembrane region" description="Helical" evidence="8">
    <location>
        <begin position="119"/>
        <end position="136"/>
    </location>
</feature>
<dbReference type="NCBIfam" id="TIGR01726">
    <property type="entry name" value="HEQRo_perm_3TM"/>
    <property type="match status" value="1"/>
</dbReference>
<evidence type="ECO:0000256" key="8">
    <source>
        <dbReference type="RuleBase" id="RU363032"/>
    </source>
</evidence>
<feature type="domain" description="ABC transmembrane type-1" evidence="9">
    <location>
        <begin position="177"/>
        <end position="373"/>
    </location>
</feature>
<evidence type="ECO:0000256" key="7">
    <source>
        <dbReference type="ARBA" id="ARBA00023136"/>
    </source>
</evidence>
<dbReference type="Gene3D" id="1.10.3720.10">
    <property type="entry name" value="MetI-like"/>
    <property type="match status" value="1"/>
</dbReference>
<feature type="transmembrane region" description="Helical" evidence="8">
    <location>
        <begin position="314"/>
        <end position="333"/>
    </location>
</feature>
<dbReference type="GO" id="GO:0043190">
    <property type="term" value="C:ATP-binding cassette (ABC) transporter complex"/>
    <property type="evidence" value="ECO:0007669"/>
    <property type="project" value="InterPro"/>
</dbReference>